<evidence type="ECO:0000256" key="9">
    <source>
        <dbReference type="SAM" id="Phobius"/>
    </source>
</evidence>
<dbReference type="GO" id="GO:0006508">
    <property type="term" value="P:proteolysis"/>
    <property type="evidence" value="ECO:0007669"/>
    <property type="project" value="UniProtKB-KW"/>
</dbReference>
<dbReference type="GO" id="GO:0004222">
    <property type="term" value="F:metalloendopeptidase activity"/>
    <property type="evidence" value="ECO:0007669"/>
    <property type="project" value="InterPro"/>
</dbReference>
<keyword evidence="4" id="KW-0378">Hydrolase</keyword>
<feature type="binding site" evidence="7">
    <location>
        <position position="241"/>
    </location>
    <ligand>
        <name>Zn(2+)</name>
        <dbReference type="ChEBI" id="CHEBI:29105"/>
        <note>catalytic</note>
    </ligand>
</feature>
<evidence type="ECO:0000256" key="6">
    <source>
        <dbReference type="ARBA" id="ARBA00023049"/>
    </source>
</evidence>
<sequence length="723" mass="78938">MVKRGKPEISKAGEKGVEGWIQGSLWKDVCKTLLLQLLPLGGCHKQVSTRQDTRLSFLRPCFSQLPPNFRSSSLTLPGSQDPQPLQIQTCHSRDPIPEGAWGPEGGRVRGGSQDLAAGREAAQRLQGVLAGKDPCFCVETLHSTAMLSEETQTPQTTTEQEPSQLIQPGGSGVQNTDFLLYVWVAHTSKCHQEPSIVTCAACCQLDSEDRPLAGTIVFCAHLTNPSLSHGDMVMSFVLRPHSMNCSMPWVSLDSSLRNGGIALQDPEVNERNEGNVSSQHQPERTTVLSPTPSFQLFLTLLRSPSPQMPSSLSILSENCSTSQQVTRRDDLAQHLGLLGVSLGTPLEEEDCIMTATYDGAQHARLDPITLAAFKDSGWYQVNHRTAEELLWGWGSGLEFGLVTTCGNGTSDFFCTGKCLSVILVSLYHPLHTADWAATTCTWTREAAPQTSCWKADAGISSWPMGHLDKHYSTFCPALQSECWRKENGFPPGAENPHGEIYHPHSCCFLANLTSQMLPGDKIRHPSQIPHLKEANPLATATYISAQRGECTRCRWKDHPGSHAFQERLFSWAPPPGHSLGKEEGEELTEAVLQGSGEHCLLITTTLVFTVHMWKSPGCQGPSVGILHRVLTLTLWKKPLEVYYGGATFTIEYSKFLVTSDHNPSMTHLSLSMGLCLMSLILVVALGTMAYQKRATLQVGPSAPYHSLEPQGATAGPVGGMREV</sequence>
<name>A0A4U1ESG5_MONMO</name>
<evidence type="ECO:0000256" key="7">
    <source>
        <dbReference type="PIRSR" id="PIRSR601577-2"/>
    </source>
</evidence>
<dbReference type="InterPro" id="IPR001577">
    <property type="entry name" value="Peptidase_M8"/>
</dbReference>
<dbReference type="GO" id="GO:0016020">
    <property type="term" value="C:membrane"/>
    <property type="evidence" value="ECO:0007669"/>
    <property type="project" value="InterPro"/>
</dbReference>
<keyword evidence="9" id="KW-1133">Transmembrane helix</keyword>
<dbReference type="PANTHER" id="PTHR10942:SF6">
    <property type="entry name" value="CILIATED LEFT-RIGHT ORGANIZER METALLOPEPTIDASE"/>
    <property type="match status" value="1"/>
</dbReference>
<evidence type="ECO:0000313" key="10">
    <source>
        <dbReference type="EMBL" id="TKC39498.1"/>
    </source>
</evidence>
<keyword evidence="5 7" id="KW-0862">Zinc</keyword>
<dbReference type="SUPFAM" id="SSF55486">
    <property type="entry name" value="Metalloproteases ('zincins'), catalytic domain"/>
    <property type="match status" value="2"/>
</dbReference>
<feature type="region of interest" description="Disordered" evidence="8">
    <location>
        <begin position="148"/>
        <end position="169"/>
    </location>
</feature>
<evidence type="ECO:0000256" key="1">
    <source>
        <dbReference type="ARBA" id="ARBA00005860"/>
    </source>
</evidence>
<gene>
    <name evidence="10" type="ORF">EI555_021428</name>
</gene>
<evidence type="ECO:0000256" key="2">
    <source>
        <dbReference type="ARBA" id="ARBA00022670"/>
    </source>
</evidence>
<protein>
    <submittedName>
        <fullName evidence="10">Uncharacterized protein</fullName>
    </submittedName>
</protein>
<feature type="region of interest" description="Disordered" evidence="8">
    <location>
        <begin position="92"/>
        <end position="114"/>
    </location>
</feature>
<evidence type="ECO:0000256" key="5">
    <source>
        <dbReference type="ARBA" id="ARBA00022833"/>
    </source>
</evidence>
<dbReference type="PANTHER" id="PTHR10942">
    <property type="entry name" value="LEISHMANOLYSIN-LIKE PEPTIDASE"/>
    <property type="match status" value="1"/>
</dbReference>
<comment type="cofactor">
    <cofactor evidence="7">
        <name>Zn(2+)</name>
        <dbReference type="ChEBI" id="CHEBI:29105"/>
    </cofactor>
    <text evidence="7">Binds 1 zinc ion per subunit.</text>
</comment>
<dbReference type="Gene3D" id="3.90.132.10">
    <property type="entry name" value="Leishmanolysin , domain 2"/>
    <property type="match status" value="1"/>
</dbReference>
<accession>A0A4U1ESG5</accession>
<comment type="caution">
    <text evidence="10">The sequence shown here is derived from an EMBL/GenBank/DDBJ whole genome shotgun (WGS) entry which is preliminary data.</text>
</comment>
<feature type="transmembrane region" description="Helical" evidence="9">
    <location>
        <begin position="668"/>
        <end position="690"/>
    </location>
</feature>
<comment type="similarity">
    <text evidence="1">Belongs to the peptidase M8 family.</text>
</comment>
<dbReference type="GO" id="GO:0046872">
    <property type="term" value="F:metal ion binding"/>
    <property type="evidence" value="ECO:0007669"/>
    <property type="project" value="UniProtKB-KW"/>
</dbReference>
<evidence type="ECO:0000256" key="4">
    <source>
        <dbReference type="ARBA" id="ARBA00022801"/>
    </source>
</evidence>
<evidence type="ECO:0000313" key="11">
    <source>
        <dbReference type="Proteomes" id="UP000308365"/>
    </source>
</evidence>
<keyword evidence="3 7" id="KW-0479">Metal-binding</keyword>
<evidence type="ECO:0000256" key="8">
    <source>
        <dbReference type="SAM" id="MobiDB-lite"/>
    </source>
</evidence>
<dbReference type="Gene3D" id="3.10.170.20">
    <property type="match status" value="1"/>
</dbReference>
<dbReference type="GO" id="GO:0007155">
    <property type="term" value="P:cell adhesion"/>
    <property type="evidence" value="ECO:0007669"/>
    <property type="project" value="InterPro"/>
</dbReference>
<evidence type="ECO:0000256" key="3">
    <source>
        <dbReference type="ARBA" id="ARBA00022723"/>
    </source>
</evidence>
<keyword evidence="9" id="KW-0472">Membrane</keyword>
<reference evidence="11" key="1">
    <citation type="journal article" date="2019" name="IScience">
        <title>Narwhal Genome Reveals Long-Term Low Genetic Diversity despite Current Large Abundance Size.</title>
        <authorList>
            <person name="Westbury M.V."/>
            <person name="Petersen B."/>
            <person name="Garde E."/>
            <person name="Heide-Jorgensen M.P."/>
            <person name="Lorenzen E.D."/>
        </authorList>
    </citation>
    <scope>NUCLEOTIDE SEQUENCE [LARGE SCALE GENOMIC DNA]</scope>
</reference>
<keyword evidence="9" id="KW-0812">Transmembrane</keyword>
<proteinExistence type="inferred from homology"/>
<dbReference type="GO" id="GO:0005737">
    <property type="term" value="C:cytoplasm"/>
    <property type="evidence" value="ECO:0007669"/>
    <property type="project" value="TreeGrafter"/>
</dbReference>
<feature type="compositionally biased region" description="Low complexity" evidence="8">
    <location>
        <begin position="148"/>
        <end position="164"/>
    </location>
</feature>
<dbReference type="AlphaFoldDB" id="A0A4U1ESG5"/>
<keyword evidence="6 7" id="KW-0482">Metalloprotease</keyword>
<dbReference type="Proteomes" id="UP000308365">
    <property type="component" value="Unassembled WGS sequence"/>
</dbReference>
<dbReference type="EMBL" id="RWIC01000867">
    <property type="protein sequence ID" value="TKC39498.1"/>
    <property type="molecule type" value="Genomic_DNA"/>
</dbReference>
<organism evidence="10 11">
    <name type="scientific">Monodon monoceros</name>
    <name type="common">Narwhal</name>
    <name type="synonym">Ceratodon monodon</name>
    <dbReference type="NCBI Taxonomy" id="40151"/>
    <lineage>
        <taxon>Eukaryota</taxon>
        <taxon>Metazoa</taxon>
        <taxon>Chordata</taxon>
        <taxon>Craniata</taxon>
        <taxon>Vertebrata</taxon>
        <taxon>Euteleostomi</taxon>
        <taxon>Mammalia</taxon>
        <taxon>Eutheria</taxon>
        <taxon>Laurasiatheria</taxon>
        <taxon>Artiodactyla</taxon>
        <taxon>Whippomorpha</taxon>
        <taxon>Cetacea</taxon>
        <taxon>Odontoceti</taxon>
        <taxon>Monodontidae</taxon>
        <taxon>Monodon</taxon>
    </lineage>
</organism>
<keyword evidence="2" id="KW-0645">Protease</keyword>